<dbReference type="CDD" id="cd16022">
    <property type="entry name" value="sulfatase_like"/>
    <property type="match status" value="1"/>
</dbReference>
<dbReference type="PANTHER" id="PTHR45953">
    <property type="entry name" value="IDURONATE 2-SULFATASE"/>
    <property type="match status" value="1"/>
</dbReference>
<feature type="compositionally biased region" description="Basic and acidic residues" evidence="3">
    <location>
        <begin position="240"/>
        <end position="252"/>
    </location>
</feature>
<dbReference type="RefSeq" id="WP_215626604.1">
    <property type="nucleotide sequence ID" value="NZ_CP067089.2"/>
</dbReference>
<evidence type="ECO:0000256" key="3">
    <source>
        <dbReference type="SAM" id="MobiDB-lite"/>
    </source>
</evidence>
<dbReference type="NCBIfam" id="NF010322">
    <property type="entry name" value="PRK13759.1"/>
    <property type="match status" value="1"/>
</dbReference>
<dbReference type="KEGG" id="bhc:JFL75_20605"/>
<dbReference type="AlphaFoldDB" id="A0A7T7XN54"/>
<protein>
    <submittedName>
        <fullName evidence="5">Arylsulfatase</fullName>
        <ecNumber evidence="5">3.1.6.1</ecNumber>
    </submittedName>
</protein>
<dbReference type="PANTHER" id="PTHR45953:SF1">
    <property type="entry name" value="IDURONATE 2-SULFATASE"/>
    <property type="match status" value="1"/>
</dbReference>
<dbReference type="EMBL" id="CP067089">
    <property type="protein sequence ID" value="QQO09298.1"/>
    <property type="molecule type" value="Genomic_DNA"/>
</dbReference>
<dbReference type="Pfam" id="PF00884">
    <property type="entry name" value="Sulfatase"/>
    <property type="match status" value="1"/>
</dbReference>
<dbReference type="InterPro" id="IPR000917">
    <property type="entry name" value="Sulfatase_N"/>
</dbReference>
<proteinExistence type="predicted"/>
<evidence type="ECO:0000256" key="2">
    <source>
        <dbReference type="ARBA" id="ARBA00022801"/>
    </source>
</evidence>
<keyword evidence="1" id="KW-0479">Metal-binding</keyword>
<dbReference type="Proteomes" id="UP000595917">
    <property type="component" value="Chromosome"/>
</dbReference>
<evidence type="ECO:0000313" key="5">
    <source>
        <dbReference type="EMBL" id="QQO09298.1"/>
    </source>
</evidence>
<organism evidence="5 6">
    <name type="scientific">Breznakiella homolactica</name>
    <dbReference type="NCBI Taxonomy" id="2798577"/>
    <lineage>
        <taxon>Bacteria</taxon>
        <taxon>Pseudomonadati</taxon>
        <taxon>Spirochaetota</taxon>
        <taxon>Spirochaetia</taxon>
        <taxon>Spirochaetales</taxon>
        <taxon>Breznakiellaceae</taxon>
        <taxon>Breznakiella</taxon>
    </lineage>
</organism>
<keyword evidence="2 5" id="KW-0378">Hydrolase</keyword>
<accession>A0A7T7XN54</accession>
<dbReference type="Gene3D" id="3.40.720.10">
    <property type="entry name" value="Alkaline Phosphatase, subunit A"/>
    <property type="match status" value="1"/>
</dbReference>
<evidence type="ECO:0000259" key="4">
    <source>
        <dbReference type="Pfam" id="PF00884"/>
    </source>
</evidence>
<name>A0A7T7XN54_9SPIR</name>
<reference evidence="5" key="1">
    <citation type="submission" date="2021-01" db="EMBL/GenBank/DDBJ databases">
        <title>Description of Breznakiella homolactica.</title>
        <authorList>
            <person name="Song Y."/>
            <person name="Brune A."/>
        </authorList>
    </citation>
    <scope>NUCLEOTIDE SEQUENCE</scope>
    <source>
        <strain evidence="5">RmG30</strain>
    </source>
</reference>
<sequence length="489" mass="55093">MVKQPNILLLMCDQMRGDCMGTAGHPDVKTPYLDSLARDGVRFVNAYSACPSCIPARAALFTGKSQERHGRVGYQDGVAWDYPDMLPQLLSNAGYHTEAVGKLHVHPPLRRCGFRNLTLHDGYIGYYRKPENPWIEHQFAHDAYIDFLKNRCGTGADVGDTGIECNSWITRPWIYDEMSHPTNWVTTETLKALHKRDRDLPFFIMASYVRPHPPWDAPVSYYDTYRQMQLREPASGDWDDPSRTEEDGRYYDSRFGTGDPELRRQGMAGYYACITHIDHQIGRIIKTLDQEKILEDTIVVFLSDHGEMLFDHSLFRKVVPYQGSINIPLIFRVGQNIAGGSRNAVCGRVVELRDIAPTLLEMAGADIPQSMDGRSLEPLLTGVSAGPVREYLHGEHSGGEASNHYIVSEKDKYIWFSQSGREQYFDLAHDPREEDDLIGAPGCQDRISILRGRLVQALSGREEGYTDGSRLIPGRPPQNLLNGVFTTGA</sequence>
<dbReference type="GO" id="GO:0046872">
    <property type="term" value="F:metal ion binding"/>
    <property type="evidence" value="ECO:0007669"/>
    <property type="project" value="UniProtKB-KW"/>
</dbReference>
<feature type="region of interest" description="Disordered" evidence="3">
    <location>
        <begin position="233"/>
        <end position="257"/>
    </location>
</feature>
<feature type="domain" description="Sulfatase N-terminal" evidence="4">
    <location>
        <begin position="5"/>
        <end position="364"/>
    </location>
</feature>
<evidence type="ECO:0000256" key="1">
    <source>
        <dbReference type="ARBA" id="ARBA00022723"/>
    </source>
</evidence>
<dbReference type="InterPro" id="IPR017850">
    <property type="entry name" value="Alkaline_phosphatase_core_sf"/>
</dbReference>
<dbReference type="GO" id="GO:0004065">
    <property type="term" value="F:arylsulfatase activity"/>
    <property type="evidence" value="ECO:0007669"/>
    <property type="project" value="UniProtKB-EC"/>
</dbReference>
<dbReference type="EC" id="3.1.6.1" evidence="5"/>
<evidence type="ECO:0000313" key="6">
    <source>
        <dbReference type="Proteomes" id="UP000595917"/>
    </source>
</evidence>
<dbReference type="SUPFAM" id="SSF53649">
    <property type="entry name" value="Alkaline phosphatase-like"/>
    <property type="match status" value="1"/>
</dbReference>
<gene>
    <name evidence="5" type="ORF">JFL75_20605</name>
</gene>
<dbReference type="GO" id="GO:0005737">
    <property type="term" value="C:cytoplasm"/>
    <property type="evidence" value="ECO:0007669"/>
    <property type="project" value="TreeGrafter"/>
</dbReference>
<keyword evidence="6" id="KW-1185">Reference proteome</keyword>